<dbReference type="PANTHER" id="PTHR45947:SF3">
    <property type="entry name" value="SULFOQUINOVOSYL TRANSFERASE SQD2"/>
    <property type="match status" value="1"/>
</dbReference>
<evidence type="ECO:0000259" key="2">
    <source>
        <dbReference type="Pfam" id="PF13439"/>
    </source>
</evidence>
<protein>
    <submittedName>
        <fullName evidence="3">Glycosyltransferase family 4 protein</fullName>
    </submittedName>
</protein>
<dbReference type="EMBL" id="CP106679">
    <property type="protein sequence ID" value="UXP30914.1"/>
    <property type="molecule type" value="Genomic_DNA"/>
</dbReference>
<feature type="domain" description="Glycosyltransferase subfamily 4-like N-terminal" evidence="2">
    <location>
        <begin position="15"/>
        <end position="181"/>
    </location>
</feature>
<dbReference type="InterPro" id="IPR028098">
    <property type="entry name" value="Glyco_trans_4-like_N"/>
</dbReference>
<keyword evidence="4" id="KW-1185">Reference proteome</keyword>
<accession>A0ABY6CMF0</accession>
<sequence>MNVDFITQDFPPALGGIQTYSAELVTRLNQMGMSVTVHAPNHEGAQTLDQSLDYKVCRYNVPNPYLGARLLFGYKSHLEKNHVDVVFHAQWQTTIASIRAKRNGAKIRIFCAAHARELFLNPLSLSKSGQLSARFVERRKRLFQQVDHFFPVSNYTASLLIDAGVKTEKITVIPNGTNPQRFFPSDGDGKELRKKLGFGARKIIYSISRLVPTKGIDTILDAMPLVIKKHSDALYVIGGTGPDEQRLKTKVMALGLSNHVFFTGRIADDQLNAYYNMADVFVMVSRQEKVNVEGFGIVFLEANACEKPVIGSYTGGIPDAVLEGETGFLVGSDDTQTLSERINQLMSNEELSLSMGKKGRDRVLSQFNWDTVANRLYTRMKELMEE</sequence>
<dbReference type="RefSeq" id="WP_262308360.1">
    <property type="nucleotide sequence ID" value="NZ_CP106679.1"/>
</dbReference>
<dbReference type="Pfam" id="PF13439">
    <property type="entry name" value="Glyco_transf_4"/>
    <property type="match status" value="1"/>
</dbReference>
<name>A0ABY6CMF0_9BACT</name>
<dbReference type="Gene3D" id="3.40.50.2000">
    <property type="entry name" value="Glycogen Phosphorylase B"/>
    <property type="match status" value="2"/>
</dbReference>
<dbReference type="InterPro" id="IPR001296">
    <property type="entry name" value="Glyco_trans_1"/>
</dbReference>
<evidence type="ECO:0000313" key="4">
    <source>
        <dbReference type="Proteomes" id="UP001065174"/>
    </source>
</evidence>
<dbReference type="SUPFAM" id="SSF53756">
    <property type="entry name" value="UDP-Glycosyltransferase/glycogen phosphorylase"/>
    <property type="match status" value="1"/>
</dbReference>
<dbReference type="Pfam" id="PF00534">
    <property type="entry name" value="Glycos_transf_1"/>
    <property type="match status" value="1"/>
</dbReference>
<dbReference type="PANTHER" id="PTHR45947">
    <property type="entry name" value="SULFOQUINOVOSYL TRANSFERASE SQD2"/>
    <property type="match status" value="1"/>
</dbReference>
<evidence type="ECO:0000259" key="1">
    <source>
        <dbReference type="Pfam" id="PF00534"/>
    </source>
</evidence>
<gene>
    <name evidence="3" type="ORF">N6H18_11185</name>
</gene>
<organism evidence="3 4">
    <name type="scientific">Reichenbachiella agarivorans</name>
    <dbReference type="NCBI Taxonomy" id="2979464"/>
    <lineage>
        <taxon>Bacteria</taxon>
        <taxon>Pseudomonadati</taxon>
        <taxon>Bacteroidota</taxon>
        <taxon>Cytophagia</taxon>
        <taxon>Cytophagales</taxon>
        <taxon>Reichenbachiellaceae</taxon>
        <taxon>Reichenbachiella</taxon>
    </lineage>
</organism>
<feature type="domain" description="Glycosyl transferase family 1" evidence="1">
    <location>
        <begin position="190"/>
        <end position="361"/>
    </location>
</feature>
<dbReference type="InterPro" id="IPR050194">
    <property type="entry name" value="Glycosyltransferase_grp1"/>
</dbReference>
<dbReference type="Proteomes" id="UP001065174">
    <property type="component" value="Chromosome"/>
</dbReference>
<dbReference type="CDD" id="cd03801">
    <property type="entry name" value="GT4_PimA-like"/>
    <property type="match status" value="1"/>
</dbReference>
<reference evidence="3" key="1">
    <citation type="submission" date="2022-09" db="EMBL/GenBank/DDBJ databases">
        <title>Comparative genomics and taxonomic characterization of three novel marine species of genus Reichenbachiella exhibiting antioxidant and polysaccharide degradation activities.</title>
        <authorList>
            <person name="Muhammad N."/>
            <person name="Lee Y.-J."/>
            <person name="Ko J."/>
            <person name="Kim S.-G."/>
        </authorList>
    </citation>
    <scope>NUCLEOTIDE SEQUENCE</scope>
    <source>
        <strain evidence="3">BKB1-1</strain>
    </source>
</reference>
<proteinExistence type="predicted"/>
<evidence type="ECO:0000313" key="3">
    <source>
        <dbReference type="EMBL" id="UXP30914.1"/>
    </source>
</evidence>